<comment type="subcellular location">
    <subcellularLocation>
        <location evidence="1">Endoplasmic reticulum membrane</location>
        <topology evidence="1">Multi-pass membrane protein</topology>
    </subcellularLocation>
</comment>
<keyword evidence="16" id="KW-1207">Sterol metabolism</keyword>
<evidence type="ECO:0000256" key="2">
    <source>
        <dbReference type="ARBA" id="ARBA00004770"/>
    </source>
</evidence>
<comment type="similarity">
    <text evidence="3">Belongs to the ERG4/ERG24 family.</text>
</comment>
<comment type="catalytic activity">
    <reaction evidence="22">
        <text>7-dehydrodesmosterol + NADPH + H(+) = desmosterol + NADP(+)</text>
        <dbReference type="Rhea" id="RHEA:46740"/>
        <dbReference type="ChEBI" id="CHEBI:15378"/>
        <dbReference type="ChEBI" id="CHEBI:17737"/>
        <dbReference type="ChEBI" id="CHEBI:27910"/>
        <dbReference type="ChEBI" id="CHEBI:57783"/>
        <dbReference type="ChEBI" id="CHEBI:58349"/>
    </reaction>
    <physiologicalReaction direction="left-to-right" evidence="22">
        <dbReference type="Rhea" id="RHEA:46741"/>
    </physiologicalReaction>
</comment>
<keyword evidence="8" id="KW-0256">Endoplasmic reticulum</keyword>
<dbReference type="PANTHER" id="PTHR21257">
    <property type="entry name" value="DELTA(14)-STEROL REDUCTASE"/>
    <property type="match status" value="1"/>
</dbReference>
<keyword evidence="9" id="KW-0521">NADP</keyword>
<dbReference type="EC" id="1.3.1.21" evidence="18"/>
<keyword evidence="5" id="KW-0153">Cholesterol metabolism</keyword>
<evidence type="ECO:0000256" key="15">
    <source>
        <dbReference type="ARBA" id="ARBA00023136"/>
    </source>
</evidence>
<evidence type="ECO:0000256" key="6">
    <source>
        <dbReference type="ARBA" id="ARBA00022692"/>
    </source>
</evidence>
<evidence type="ECO:0000256" key="13">
    <source>
        <dbReference type="ARBA" id="ARBA00023011"/>
    </source>
</evidence>
<dbReference type="AlphaFoldDB" id="A0A7R8WGJ8"/>
<evidence type="ECO:0000256" key="20">
    <source>
        <dbReference type="ARBA" id="ARBA00042688"/>
    </source>
</evidence>
<reference evidence="23" key="1">
    <citation type="submission" date="2020-11" db="EMBL/GenBank/DDBJ databases">
        <authorList>
            <person name="Tran Van P."/>
        </authorList>
    </citation>
    <scope>NUCLEOTIDE SEQUENCE</scope>
</reference>
<comment type="pathway">
    <text evidence="2">Steroid biosynthesis; cholesterol biosynthesis.</text>
</comment>
<proteinExistence type="inferred from homology"/>
<dbReference type="InterPro" id="IPR001171">
    <property type="entry name" value="ERG24_DHCR-like"/>
</dbReference>
<keyword evidence="7" id="KW-0152">Cholesterol biosynthesis</keyword>
<evidence type="ECO:0000256" key="10">
    <source>
        <dbReference type="ARBA" id="ARBA00022955"/>
    </source>
</evidence>
<dbReference type="GO" id="GO:0005789">
    <property type="term" value="C:endoplasmic reticulum membrane"/>
    <property type="evidence" value="ECO:0007669"/>
    <property type="project" value="UniProtKB-SubCell"/>
</dbReference>
<evidence type="ECO:0000256" key="11">
    <source>
        <dbReference type="ARBA" id="ARBA00022989"/>
    </source>
</evidence>
<evidence type="ECO:0000256" key="9">
    <source>
        <dbReference type="ARBA" id="ARBA00022857"/>
    </source>
</evidence>
<keyword evidence="17" id="KW-0753">Steroid metabolism</keyword>
<evidence type="ECO:0000256" key="1">
    <source>
        <dbReference type="ARBA" id="ARBA00004477"/>
    </source>
</evidence>
<evidence type="ECO:0000313" key="23">
    <source>
        <dbReference type="EMBL" id="CAD7228921.1"/>
    </source>
</evidence>
<evidence type="ECO:0000256" key="18">
    <source>
        <dbReference type="ARBA" id="ARBA00038851"/>
    </source>
</evidence>
<gene>
    <name evidence="23" type="ORF">CTOB1V02_LOCUS6799</name>
</gene>
<keyword evidence="15" id="KW-0472">Membrane</keyword>
<keyword evidence="10" id="KW-0752">Steroid biosynthesis</keyword>
<evidence type="ECO:0000256" key="19">
    <source>
        <dbReference type="ARBA" id="ARBA00039984"/>
    </source>
</evidence>
<dbReference type="OrthoDB" id="5326588at2759"/>
<dbReference type="PROSITE" id="PS01018">
    <property type="entry name" value="STEROL_REDUCT_2"/>
    <property type="match status" value="1"/>
</dbReference>
<evidence type="ECO:0000256" key="22">
    <source>
        <dbReference type="ARBA" id="ARBA00047826"/>
    </source>
</evidence>
<evidence type="ECO:0000256" key="8">
    <source>
        <dbReference type="ARBA" id="ARBA00022824"/>
    </source>
</evidence>
<keyword evidence="4" id="KW-0444">Lipid biosynthesis</keyword>
<dbReference type="Pfam" id="PF01222">
    <property type="entry name" value="ERG4_ERG24"/>
    <property type="match status" value="1"/>
</dbReference>
<evidence type="ECO:0000256" key="4">
    <source>
        <dbReference type="ARBA" id="ARBA00022516"/>
    </source>
</evidence>
<keyword evidence="12" id="KW-0560">Oxidoreductase</keyword>
<dbReference type="PANTHER" id="PTHR21257:SF38">
    <property type="entry name" value="7-DEHYDROCHOLESTEROL REDUCTASE"/>
    <property type="match status" value="1"/>
</dbReference>
<protein>
    <recommendedName>
        <fullName evidence="19">7-dehydrocholesterol reductase</fullName>
        <ecNumber evidence="18">1.3.1.21</ecNumber>
    </recommendedName>
    <alternativeName>
        <fullName evidence="20">Sterol Delta(7)-reductase</fullName>
    </alternativeName>
</protein>
<evidence type="ECO:0000256" key="3">
    <source>
        <dbReference type="ARBA" id="ARBA00005402"/>
    </source>
</evidence>
<dbReference type="GO" id="GO:0016132">
    <property type="term" value="P:brassinosteroid biosynthetic process"/>
    <property type="evidence" value="ECO:0007669"/>
    <property type="project" value="TreeGrafter"/>
</dbReference>
<keyword evidence="6" id="KW-0812">Transmembrane</keyword>
<name>A0A7R8WGJ8_9CRUS</name>
<evidence type="ECO:0000256" key="21">
    <source>
        <dbReference type="ARBA" id="ARBA00047795"/>
    </source>
</evidence>
<evidence type="ECO:0000256" key="12">
    <source>
        <dbReference type="ARBA" id="ARBA00023002"/>
    </source>
</evidence>
<dbReference type="GO" id="GO:0006695">
    <property type="term" value="P:cholesterol biosynthetic process"/>
    <property type="evidence" value="ECO:0007669"/>
    <property type="project" value="UniProtKB-UniPathway"/>
</dbReference>
<keyword evidence="14" id="KW-0443">Lipid metabolism</keyword>
<dbReference type="Gene3D" id="1.20.120.1630">
    <property type="match status" value="1"/>
</dbReference>
<evidence type="ECO:0000256" key="14">
    <source>
        <dbReference type="ARBA" id="ARBA00023098"/>
    </source>
</evidence>
<keyword evidence="13" id="KW-0756">Sterol biosynthesis</keyword>
<organism evidence="23">
    <name type="scientific">Cyprideis torosa</name>
    <dbReference type="NCBI Taxonomy" id="163714"/>
    <lineage>
        <taxon>Eukaryota</taxon>
        <taxon>Metazoa</taxon>
        <taxon>Ecdysozoa</taxon>
        <taxon>Arthropoda</taxon>
        <taxon>Crustacea</taxon>
        <taxon>Oligostraca</taxon>
        <taxon>Ostracoda</taxon>
        <taxon>Podocopa</taxon>
        <taxon>Podocopida</taxon>
        <taxon>Cytherocopina</taxon>
        <taxon>Cytheroidea</taxon>
        <taxon>Cytherideidae</taxon>
        <taxon>Cyprideis</taxon>
    </lineage>
</organism>
<keyword evidence="11" id="KW-1133">Transmembrane helix</keyword>
<evidence type="ECO:0000256" key="17">
    <source>
        <dbReference type="ARBA" id="ARBA00023221"/>
    </source>
</evidence>
<dbReference type="InterPro" id="IPR018083">
    <property type="entry name" value="Sterol_reductase_CS"/>
</dbReference>
<dbReference type="EMBL" id="OB661766">
    <property type="protein sequence ID" value="CAD7228921.1"/>
    <property type="molecule type" value="Genomic_DNA"/>
</dbReference>
<comment type="catalytic activity">
    <reaction evidence="21">
        <text>cholesterol + NADP(+) = 7-dehydrocholesterol + NADPH + H(+)</text>
        <dbReference type="Rhea" id="RHEA:23984"/>
        <dbReference type="ChEBI" id="CHEBI:15378"/>
        <dbReference type="ChEBI" id="CHEBI:16113"/>
        <dbReference type="ChEBI" id="CHEBI:17759"/>
        <dbReference type="ChEBI" id="CHEBI:57783"/>
        <dbReference type="ChEBI" id="CHEBI:58349"/>
        <dbReference type="EC" id="1.3.1.21"/>
    </reaction>
    <physiologicalReaction direction="right-to-left" evidence="21">
        <dbReference type="Rhea" id="RHEA:23986"/>
    </physiologicalReaction>
</comment>
<dbReference type="UniPathway" id="UPA00063"/>
<evidence type="ECO:0000256" key="16">
    <source>
        <dbReference type="ARBA" id="ARBA00023166"/>
    </source>
</evidence>
<dbReference type="GO" id="GO:0047598">
    <property type="term" value="F:7-dehydrocholesterol reductase activity"/>
    <property type="evidence" value="ECO:0007669"/>
    <property type="project" value="UniProtKB-EC"/>
</dbReference>
<evidence type="ECO:0000256" key="7">
    <source>
        <dbReference type="ARBA" id="ARBA00022778"/>
    </source>
</evidence>
<evidence type="ECO:0000256" key="5">
    <source>
        <dbReference type="ARBA" id="ARBA00022548"/>
    </source>
</evidence>
<sequence length="424" mass="49392">MASDEDKKDSSHREPDFVRYHLVPPLFVVFFPIACQFLVVLPRDDGTPIQLSHLMGNAFVWKCLLVLAIWSLFFLWIPSKKCYGSTTTYGETPEYVDNGMLFYLSSTFGFCALCYWYPQIATEIYDNMPSMIGALNVTALMACAGLLLQAKYAQQSSEIIPDFPILYDFYRGRELHPKILGVRVKQLACSRMGMITWQILPLAYLFTAIQRDGGQINYGFLVSVALQSIYIAKFYWWESGYFCTLDMILDRVGFYLVWGCLVYIPSFYCFSSYYFVTHPPSISPQTAAIIFLVGLIVIYFNYDVDYQKELFCKTNGDCQIWGQQPTFIRTEYHTTEGLRRSKLLTSGWWGIAWHINYTFELLLALAWNAPGYGLGIWPFMYNIFLFFLLVHRVFRDEEKCSKKYGRSWAKYREQVPYNLIPYVW</sequence>
<accession>A0A7R8WGJ8</accession>